<proteinExistence type="predicted"/>
<reference evidence="1 2" key="1">
    <citation type="submission" date="2019-10" db="EMBL/GenBank/DDBJ databases">
        <title>Complete genome sequences for adaption low water activity.</title>
        <authorList>
            <person name="Zhao L."/>
            <person name="Zhong J."/>
        </authorList>
    </citation>
    <scope>NUCLEOTIDE SEQUENCE [LARGE SCALE GENOMIC DNA]</scope>
    <source>
        <strain evidence="1 2">FDU301</strain>
        <plasmid evidence="2">pfdu301a</plasmid>
    </source>
</reference>
<dbReference type="EMBL" id="CP045273">
    <property type="protein sequence ID" value="QJX80416.1"/>
    <property type="molecule type" value="Genomic_DNA"/>
</dbReference>
<geneLocation type="plasmid" evidence="2">
    <name>pfdu301a</name>
</geneLocation>
<dbReference type="Proteomes" id="UP000501076">
    <property type="component" value="Plasmid pFDU301A"/>
</dbReference>
<organism evidence="1 2">
    <name type="scientific">Priestia megaterium</name>
    <name type="common">Bacillus megaterium</name>
    <dbReference type="NCBI Taxonomy" id="1404"/>
    <lineage>
        <taxon>Bacteria</taxon>
        <taxon>Bacillati</taxon>
        <taxon>Bacillota</taxon>
        <taxon>Bacilli</taxon>
        <taxon>Bacillales</taxon>
        <taxon>Bacillaceae</taxon>
        <taxon>Priestia</taxon>
    </lineage>
</organism>
<accession>A0A6M6E409</accession>
<gene>
    <name evidence="1" type="ORF">FDZ14_30480</name>
</gene>
<name>A0A6M6E409_PRIMG</name>
<keyword evidence="1" id="KW-0614">Plasmid</keyword>
<dbReference type="InterPro" id="IPR032675">
    <property type="entry name" value="LRR_dom_sf"/>
</dbReference>
<dbReference type="SUPFAM" id="SSF52058">
    <property type="entry name" value="L domain-like"/>
    <property type="match status" value="1"/>
</dbReference>
<dbReference type="RefSeq" id="WP_171778405.1">
    <property type="nucleotide sequence ID" value="NZ_CP045273.1"/>
</dbReference>
<dbReference type="AlphaFoldDB" id="A0A6M6E409"/>
<protein>
    <submittedName>
        <fullName evidence="1">Leucine-rich repeat domain-containing protein</fullName>
    </submittedName>
</protein>
<dbReference type="Gene3D" id="3.80.10.10">
    <property type="entry name" value="Ribonuclease Inhibitor"/>
    <property type="match status" value="1"/>
</dbReference>
<sequence>MNKYLEANSSYVFRAKKQPEYTQDLNEVTLEETELHIHGDTKNIYRLSSFSKLNKLWLSYVNQRELNLIIDLINPKMLCIYDIKASDLTSLEKLTHLEILEIEWNTKATKLWDISKNKELKALYVKDFSKLHDISQITGGYNINILTLAGGNTKPLKLDTLKELAELRHLEYLGLSNIKILDESLDPLTKLKYLKELSISNQFPTEEYAKLSMRLPHAKCEKFSAYAFLGSPIGGKDVMVVGKRKPLLNSREDTEKLQKYTERFKALQEKYKL</sequence>
<evidence type="ECO:0000313" key="1">
    <source>
        <dbReference type="EMBL" id="QJX80416.1"/>
    </source>
</evidence>
<evidence type="ECO:0000313" key="2">
    <source>
        <dbReference type="Proteomes" id="UP000501076"/>
    </source>
</evidence>